<dbReference type="SUPFAM" id="SSF53474">
    <property type="entry name" value="alpha/beta-Hydrolases"/>
    <property type="match status" value="2"/>
</dbReference>
<organism evidence="2 3">
    <name type="scientific">Georgenia wutianyii</name>
    <dbReference type="NCBI Taxonomy" id="2585135"/>
    <lineage>
        <taxon>Bacteria</taxon>
        <taxon>Bacillati</taxon>
        <taxon>Actinomycetota</taxon>
        <taxon>Actinomycetes</taxon>
        <taxon>Micrococcales</taxon>
        <taxon>Bogoriellaceae</taxon>
        <taxon>Georgenia</taxon>
    </lineage>
</organism>
<dbReference type="InterPro" id="IPR000801">
    <property type="entry name" value="Esterase-like"/>
</dbReference>
<dbReference type="InterPro" id="IPR013783">
    <property type="entry name" value="Ig-like_fold"/>
</dbReference>
<feature type="domain" description="Esterase Ig-like N-terminal" evidence="1">
    <location>
        <begin position="502"/>
        <end position="625"/>
    </location>
</feature>
<reference evidence="2 3" key="1">
    <citation type="submission" date="2019-05" db="EMBL/GenBank/DDBJ databases">
        <title>Georgenia *** sp. nov., and Georgenia *** sp. nov., isolated from the intestinal contents of plateau pika (Ochotona curzoniae) in the Qinghai-Tibet plateau of China.</title>
        <authorList>
            <person name="Tian Z."/>
        </authorList>
    </citation>
    <scope>NUCLEOTIDE SEQUENCE [LARGE SCALE GENOMIC DNA]</scope>
    <source>
        <strain evidence="2 3">Z294</strain>
    </source>
</reference>
<keyword evidence="3" id="KW-1185">Reference proteome</keyword>
<sequence>MVEGPTVTADPSSPTGYTVTFVYHNPDATQVRLAGDLTLLDVDTGRTTRYQPEEWEPGRYHAGGTEFLQDMTKDENGYWSVSVPLHAGGLSYWYRVWDPTQGWENKRIWDPASPHPRPPGDSSFRVRNNDVLDTVYVPYAPVQDDPVLEARAAYELPAADPAQRGTVQYVPYTTILGDEGHHLGVYLPAGYDPDRAEPYKVVYLSHGIFGDETDFMVPVNVPNILDNMTARGEIEPTVVVTMGNHFTGTDLGFGSYDRLNAANNLVEVILPFVEERYNVSDEREGRAYGGFSYGGSTGGFVIANHPAAFGYFGFFSGNPTLTEANYDDLEAAVGTGDLTVFLGNGVFEGGPDAHNAIAESFRSRGFTAATAQVPGAHDGMTAGQLFTIFARDHLWKQETPGGAVDVSLETDTRCVVGRAVQVVQVTNGSDAPAQVTLSSAYGSRTVTVGAGRSTAVTFSTRLASVPASEVTATAVADGYEGTTVTAPYAAYDCGLQHGIQGVVPITEILAYGQKVTAVAVEYSVDVDPRGLDLDTFTVSDSLYNFRFNPIADLTDPTKRADRTITAVYTNDTPSLEADQESDRGRYVIIELDPMDPGGSTVMAWQGGVRVNPDLQTRVLQNEAVHVWAADGDGQGAVLARASDVARAPTQPAVNLLYDDFVHERFTTSTGTEVPYAYWLPEDYDATKEYPVVVILPGHGQGYIESADGTNNEGVQIASDIPAVAWLQEEWTESEEDVVVLAVQNRRTGSGTDQAEAMVEVVNAFVDEFSVDPDRIYGSTVSYGSVLAWAALTDHPGLFDAMLVTGGFGASEEQAAAIAASRTPVWVTHGTGDHLLNVVTTGQASFNRIWNAYMAAGLTPAQATALVKYTEYPLSAFYEPDQHLAAAPTYEDSSILRWLLDQ</sequence>
<dbReference type="SUPFAM" id="SSF81296">
    <property type="entry name" value="E set domains"/>
    <property type="match status" value="1"/>
</dbReference>
<dbReference type="Gene3D" id="2.60.40.10">
    <property type="entry name" value="Immunoglobulins"/>
    <property type="match status" value="1"/>
</dbReference>
<accession>A0ABX5VK76</accession>
<evidence type="ECO:0000259" key="1">
    <source>
        <dbReference type="Pfam" id="PF18435"/>
    </source>
</evidence>
<evidence type="ECO:0000313" key="3">
    <source>
        <dbReference type="Proteomes" id="UP000313948"/>
    </source>
</evidence>
<name>A0ABX5VK76_9MICO</name>
<dbReference type="InterPro" id="IPR050583">
    <property type="entry name" value="Mycobacterial_A85_antigen"/>
</dbReference>
<dbReference type="InterPro" id="IPR041172">
    <property type="entry name" value="EstA_Ig-like_N"/>
</dbReference>
<protein>
    <recommendedName>
        <fullName evidence="1">Esterase Ig-like N-terminal domain-containing protein</fullName>
    </recommendedName>
</protein>
<proteinExistence type="predicted"/>
<dbReference type="InterPro" id="IPR014756">
    <property type="entry name" value="Ig_E-set"/>
</dbReference>
<dbReference type="EMBL" id="CP040899">
    <property type="protein sequence ID" value="QDB78141.1"/>
    <property type="molecule type" value="Genomic_DNA"/>
</dbReference>
<evidence type="ECO:0000313" key="2">
    <source>
        <dbReference type="EMBL" id="QDB78141.1"/>
    </source>
</evidence>
<dbReference type="PANTHER" id="PTHR48098:SF6">
    <property type="entry name" value="FERRI-BACILLIBACTIN ESTERASE BESA"/>
    <property type="match status" value="1"/>
</dbReference>
<dbReference type="Pfam" id="PF18435">
    <property type="entry name" value="EstA_Ig_like"/>
    <property type="match status" value="1"/>
</dbReference>
<gene>
    <name evidence="2" type="ORF">FE251_01210</name>
</gene>
<dbReference type="RefSeq" id="WP_139947478.1">
    <property type="nucleotide sequence ID" value="NZ_CP040899.1"/>
</dbReference>
<dbReference type="Gene3D" id="3.40.50.1820">
    <property type="entry name" value="alpha/beta hydrolase"/>
    <property type="match status" value="2"/>
</dbReference>
<dbReference type="Proteomes" id="UP000313948">
    <property type="component" value="Chromosome"/>
</dbReference>
<dbReference type="Gene3D" id="2.60.40.2180">
    <property type="match status" value="1"/>
</dbReference>
<dbReference type="Pfam" id="PF00756">
    <property type="entry name" value="Esterase"/>
    <property type="match status" value="1"/>
</dbReference>
<dbReference type="InterPro" id="IPR029058">
    <property type="entry name" value="AB_hydrolase_fold"/>
</dbReference>
<dbReference type="PANTHER" id="PTHR48098">
    <property type="entry name" value="ENTEROCHELIN ESTERASE-RELATED"/>
    <property type="match status" value="1"/>
</dbReference>